<dbReference type="EMBL" id="CABDUW010000972">
    <property type="protein sequence ID" value="VTJ77447.1"/>
    <property type="molecule type" value="Genomic_DNA"/>
</dbReference>
<reference evidence="2" key="1">
    <citation type="submission" date="2019-04" db="EMBL/GenBank/DDBJ databases">
        <authorList>
            <person name="Alioto T."/>
            <person name="Alioto T."/>
        </authorList>
    </citation>
    <scope>NUCLEOTIDE SEQUENCE [LARGE SCALE GENOMIC DNA]</scope>
</reference>
<feature type="non-terminal residue" evidence="2">
    <location>
        <position position="1"/>
    </location>
</feature>
<dbReference type="Proteomes" id="UP000335636">
    <property type="component" value="Unassembled WGS sequence"/>
</dbReference>
<comment type="caution">
    <text evidence="2">The sequence shown here is derived from an EMBL/GenBank/DDBJ whole genome shotgun (WGS) entry which is preliminary data.</text>
</comment>
<gene>
    <name evidence="2" type="ORF">MONAX_5E006361</name>
</gene>
<keyword evidence="3" id="KW-1185">Reference proteome</keyword>
<name>A0A5E4C6D2_MARMO</name>
<proteinExistence type="predicted"/>
<accession>A0A5E4C6D2</accession>
<sequence length="102" mass="11590">CDDVVTIQHRDSSQLIRSVGRPGHHLPKVNPGLRTRDPSIGAWWAREGKRIETGSNSKRPGLERHPAGEGEPPHKDCFHHPEGRDSTWNTQCHLLEEKKTEF</sequence>
<evidence type="ECO:0000313" key="2">
    <source>
        <dbReference type="EMBL" id="VTJ77447.1"/>
    </source>
</evidence>
<dbReference type="AlphaFoldDB" id="A0A5E4C6D2"/>
<protein>
    <submittedName>
        <fullName evidence="2">Uncharacterized protein</fullName>
    </submittedName>
</protein>
<feature type="compositionally biased region" description="Basic and acidic residues" evidence="1">
    <location>
        <begin position="60"/>
        <end position="83"/>
    </location>
</feature>
<organism evidence="2 3">
    <name type="scientific">Marmota monax</name>
    <name type="common">Woodchuck</name>
    <dbReference type="NCBI Taxonomy" id="9995"/>
    <lineage>
        <taxon>Eukaryota</taxon>
        <taxon>Metazoa</taxon>
        <taxon>Chordata</taxon>
        <taxon>Craniata</taxon>
        <taxon>Vertebrata</taxon>
        <taxon>Euteleostomi</taxon>
        <taxon>Mammalia</taxon>
        <taxon>Eutheria</taxon>
        <taxon>Euarchontoglires</taxon>
        <taxon>Glires</taxon>
        <taxon>Rodentia</taxon>
        <taxon>Sciuromorpha</taxon>
        <taxon>Sciuridae</taxon>
        <taxon>Xerinae</taxon>
        <taxon>Marmotini</taxon>
        <taxon>Marmota</taxon>
    </lineage>
</organism>
<evidence type="ECO:0000256" key="1">
    <source>
        <dbReference type="SAM" id="MobiDB-lite"/>
    </source>
</evidence>
<evidence type="ECO:0000313" key="3">
    <source>
        <dbReference type="Proteomes" id="UP000335636"/>
    </source>
</evidence>
<feature type="region of interest" description="Disordered" evidence="1">
    <location>
        <begin position="46"/>
        <end position="83"/>
    </location>
</feature>